<feature type="transmembrane region" description="Helical" evidence="6">
    <location>
        <begin position="212"/>
        <end position="230"/>
    </location>
</feature>
<keyword evidence="4 6" id="KW-1133">Transmembrane helix</keyword>
<evidence type="ECO:0000256" key="5">
    <source>
        <dbReference type="ARBA" id="ARBA00023136"/>
    </source>
</evidence>
<dbReference type="Proteomes" id="UP001596028">
    <property type="component" value="Unassembled WGS sequence"/>
</dbReference>
<keyword evidence="8" id="KW-1185">Reference proteome</keyword>
<evidence type="ECO:0000256" key="6">
    <source>
        <dbReference type="SAM" id="Phobius"/>
    </source>
</evidence>
<dbReference type="EMBL" id="JBHSEP010000032">
    <property type="protein sequence ID" value="MFC4601892.1"/>
    <property type="molecule type" value="Genomic_DNA"/>
</dbReference>
<dbReference type="PANTHER" id="PTHR34857">
    <property type="entry name" value="SLL0384 PROTEIN"/>
    <property type="match status" value="1"/>
</dbReference>
<protein>
    <submittedName>
        <fullName evidence="7">Energy-coupling factor transporter transmembrane component T family protein</fullName>
    </submittedName>
</protein>
<feature type="transmembrane region" description="Helical" evidence="6">
    <location>
        <begin position="76"/>
        <end position="100"/>
    </location>
</feature>
<proteinExistence type="predicted"/>
<sequence length="232" mass="25660">MTFKRIKFDPRAQLLLLLAASVVSFWADRYALLWIIGFMAAYLLVQGMYKNAVRFGLLAVAFFLIQGWSSYFAHGLITFVSFFAFLGLRLLPVLMAASALGNTPSGQLIAALRTLRIPMGVLIALAVGSRFLPVMRTEFEAIQLSARLRGLSVASPRNWLRPLRTFEYAIVPLLMRSLKISDELAASATTKGIDHPGRKTSLYPVVWQGQDVAVLMLFIIGLIALVYFGGLS</sequence>
<dbReference type="InterPro" id="IPR003339">
    <property type="entry name" value="ABC/ECF_trnsptr_transmembrane"/>
</dbReference>
<dbReference type="InterPro" id="IPR051611">
    <property type="entry name" value="ECF_transporter_component"/>
</dbReference>
<evidence type="ECO:0000256" key="4">
    <source>
        <dbReference type="ARBA" id="ARBA00022989"/>
    </source>
</evidence>
<evidence type="ECO:0000256" key="3">
    <source>
        <dbReference type="ARBA" id="ARBA00022692"/>
    </source>
</evidence>
<evidence type="ECO:0000256" key="2">
    <source>
        <dbReference type="ARBA" id="ARBA00022475"/>
    </source>
</evidence>
<dbReference type="RefSeq" id="WP_378102595.1">
    <property type="nucleotide sequence ID" value="NZ_JBHSEP010000032.1"/>
</dbReference>
<name>A0ABV9FJT1_9BACL</name>
<evidence type="ECO:0000256" key="1">
    <source>
        <dbReference type="ARBA" id="ARBA00004141"/>
    </source>
</evidence>
<accession>A0ABV9FJT1</accession>
<keyword evidence="3 6" id="KW-0812">Transmembrane</keyword>
<dbReference type="PANTHER" id="PTHR34857:SF2">
    <property type="entry name" value="SLL0384 PROTEIN"/>
    <property type="match status" value="1"/>
</dbReference>
<organism evidence="7 8">
    <name type="scientific">Cohnella hongkongensis</name>
    <dbReference type="NCBI Taxonomy" id="178337"/>
    <lineage>
        <taxon>Bacteria</taxon>
        <taxon>Bacillati</taxon>
        <taxon>Bacillota</taxon>
        <taxon>Bacilli</taxon>
        <taxon>Bacillales</taxon>
        <taxon>Paenibacillaceae</taxon>
        <taxon>Cohnella</taxon>
    </lineage>
</organism>
<evidence type="ECO:0000313" key="7">
    <source>
        <dbReference type="EMBL" id="MFC4601892.1"/>
    </source>
</evidence>
<keyword evidence="5 6" id="KW-0472">Membrane</keyword>
<feature type="transmembrane region" description="Helical" evidence="6">
    <location>
        <begin position="106"/>
        <end position="127"/>
    </location>
</feature>
<reference evidence="8" key="1">
    <citation type="journal article" date="2019" name="Int. J. Syst. Evol. Microbiol.">
        <title>The Global Catalogue of Microorganisms (GCM) 10K type strain sequencing project: providing services to taxonomists for standard genome sequencing and annotation.</title>
        <authorList>
            <consortium name="The Broad Institute Genomics Platform"/>
            <consortium name="The Broad Institute Genome Sequencing Center for Infectious Disease"/>
            <person name="Wu L."/>
            <person name="Ma J."/>
        </authorList>
    </citation>
    <scope>NUCLEOTIDE SEQUENCE [LARGE SCALE GENOMIC DNA]</scope>
    <source>
        <strain evidence="8">CCUG 49571</strain>
    </source>
</reference>
<dbReference type="CDD" id="cd16914">
    <property type="entry name" value="EcfT"/>
    <property type="match status" value="1"/>
</dbReference>
<evidence type="ECO:0000313" key="8">
    <source>
        <dbReference type="Proteomes" id="UP001596028"/>
    </source>
</evidence>
<gene>
    <name evidence="7" type="ORF">ACFO3S_26885</name>
</gene>
<keyword evidence="2" id="KW-1003">Cell membrane</keyword>
<comment type="subcellular location">
    <subcellularLocation>
        <location evidence="1">Membrane</location>
        <topology evidence="1">Multi-pass membrane protein</topology>
    </subcellularLocation>
</comment>
<comment type="caution">
    <text evidence="7">The sequence shown here is derived from an EMBL/GenBank/DDBJ whole genome shotgun (WGS) entry which is preliminary data.</text>
</comment>
<dbReference type="Pfam" id="PF02361">
    <property type="entry name" value="CbiQ"/>
    <property type="match status" value="1"/>
</dbReference>